<evidence type="ECO:0008006" key="3">
    <source>
        <dbReference type="Google" id="ProtNLM"/>
    </source>
</evidence>
<feature type="region of interest" description="Disordered" evidence="1">
    <location>
        <begin position="24"/>
        <end position="46"/>
    </location>
</feature>
<proteinExistence type="predicted"/>
<reference evidence="2" key="2">
    <citation type="submission" date="2009-12" db="EMBL/GenBank/DDBJ databases">
        <authorList>
            <person name="Summers A.O."/>
            <person name="Shearer J."/>
            <person name="Wireman J."/>
        </authorList>
    </citation>
    <scope>NUCLEOTIDE SEQUENCE</scope>
    <source>
        <strain evidence="2">CDC19</strain>
        <plasmid evidence="2">SAP024A</plasmid>
    </source>
</reference>
<dbReference type="RefSeq" id="WP_002491170.1">
    <property type="nucleotide sequence ID" value="NZ_JAAUOD010000018.1"/>
</dbReference>
<name>D2JCX0_STAEP</name>
<sequence length="306" mass="35146">MKKLIVGLLGITLLLTACNTKDNHHEANKEHQTNTTKQPQKHDHHAKHKLYLHQFLNDHKAKLVITLKKGVTDSEVSNKDLIKASKEHLKKFQISNIGYIKDGKGYNYSDKINNNVTFNQLINTPVSDVNRKLTKLTEYEMNHGVNDVQNKVKINYQPSQLKTILYTKKHKSMKEEVQLADFQREMDMSGDIGEEKTNWISDHNKISDEDLANNFPKTKYIDIDPFKYKGKTLAGFAKTDGNDENADGSNKSVANQNILELTLFVVPKDTKIIKDKRKDADHIIDYQNTDDGKQEKDQKEHSFDNL</sequence>
<dbReference type="AlphaFoldDB" id="D2JCX0"/>
<keyword evidence="2" id="KW-0614">Plasmid</keyword>
<reference evidence="2" key="1">
    <citation type="submission" date="2009-08" db="EMBL/GenBank/DDBJ databases">
        <authorList>
            <person name="Gill J."/>
            <person name="Borman J."/>
            <person name="Shetty J."/>
            <person name="Hostetler J."/>
            <person name="Durkin S."/>
            <person name="Montgomery B."/>
        </authorList>
    </citation>
    <scope>NUCLEOTIDE SEQUENCE</scope>
    <source>
        <strain evidence="2">CDC19</strain>
        <plasmid evidence="2">SAP024A</plasmid>
    </source>
</reference>
<geneLocation type="plasmid" evidence="2">
    <name>SAP024A</name>
</geneLocation>
<evidence type="ECO:0000256" key="1">
    <source>
        <dbReference type="SAM" id="MobiDB-lite"/>
    </source>
</evidence>
<accession>D2JCX0</accession>
<evidence type="ECO:0000313" key="2">
    <source>
        <dbReference type="EMBL" id="ADA62583.1"/>
    </source>
</evidence>
<feature type="region of interest" description="Disordered" evidence="1">
    <location>
        <begin position="283"/>
        <end position="306"/>
    </location>
</feature>
<protein>
    <recommendedName>
        <fullName evidence="3">Lipoprotein</fullName>
    </recommendedName>
</protein>
<dbReference type="PROSITE" id="PS51257">
    <property type="entry name" value="PROKAR_LIPOPROTEIN"/>
    <property type="match status" value="1"/>
</dbReference>
<dbReference type="EMBL" id="GQ900469">
    <property type="protein sequence ID" value="ADA62583.1"/>
    <property type="molecule type" value="Genomic_DNA"/>
</dbReference>
<organism evidence="2">
    <name type="scientific">Staphylococcus epidermidis</name>
    <dbReference type="NCBI Taxonomy" id="1282"/>
    <lineage>
        <taxon>Bacteria</taxon>
        <taxon>Bacillati</taxon>
        <taxon>Bacillota</taxon>
        <taxon>Bacilli</taxon>
        <taxon>Bacillales</taxon>
        <taxon>Staphylococcaceae</taxon>
        <taxon>Staphylococcus</taxon>
    </lineage>
</organism>
<gene>
    <name evidence="2" type="ORF">SAP024A_018</name>
</gene>